<comment type="caution">
    <text evidence="3">The sequence shown here is derived from an EMBL/GenBank/DDBJ whole genome shotgun (WGS) entry which is preliminary data.</text>
</comment>
<dbReference type="Gene3D" id="3.40.50.261">
    <property type="entry name" value="Succinyl-CoA synthetase domains"/>
    <property type="match status" value="2"/>
</dbReference>
<feature type="domain" description="ATP-citrate synthase/succinyl-CoA ligase C-terminal" evidence="1">
    <location>
        <begin position="351"/>
        <end position="512"/>
    </location>
</feature>
<dbReference type="PANTHER" id="PTHR11117">
    <property type="entry name" value="SUCCINYL-COA LIGASE SUBUNIT ALPHA"/>
    <property type="match status" value="1"/>
</dbReference>
<dbReference type="AlphaFoldDB" id="A0A841KY35"/>
<dbReference type="NCBIfam" id="NF004760">
    <property type="entry name" value="PRK06091.1"/>
    <property type="match status" value="1"/>
</dbReference>
<dbReference type="GO" id="GO:0004776">
    <property type="term" value="F:succinate-CoA ligase (GDP-forming) activity"/>
    <property type="evidence" value="ECO:0007669"/>
    <property type="project" value="TreeGrafter"/>
</dbReference>
<gene>
    <name evidence="3" type="ORF">HNQ80_003005</name>
</gene>
<dbReference type="GO" id="GO:0004775">
    <property type="term" value="F:succinate-CoA ligase (ADP-forming) activity"/>
    <property type="evidence" value="ECO:0007669"/>
    <property type="project" value="TreeGrafter"/>
</dbReference>
<dbReference type="InterPro" id="IPR016102">
    <property type="entry name" value="Succinyl-CoA_synth-like"/>
</dbReference>
<reference evidence="3 4" key="1">
    <citation type="submission" date="2020-08" db="EMBL/GenBank/DDBJ databases">
        <title>Genomic Encyclopedia of Type Strains, Phase IV (KMG-IV): sequencing the most valuable type-strain genomes for metagenomic binning, comparative biology and taxonomic classification.</title>
        <authorList>
            <person name="Goeker M."/>
        </authorList>
    </citation>
    <scope>NUCLEOTIDE SEQUENCE [LARGE SCALE GENOMIC DNA]</scope>
    <source>
        <strain evidence="3 4">DSM 103526</strain>
    </source>
</reference>
<dbReference type="Proteomes" id="UP000579281">
    <property type="component" value="Unassembled WGS sequence"/>
</dbReference>
<protein>
    <submittedName>
        <fullName evidence="3">Succinyl-CoA synthetase alpha subunit</fullName>
    </submittedName>
</protein>
<keyword evidence="4" id="KW-1185">Reference proteome</keyword>
<dbReference type="RefSeq" id="WP_184311418.1">
    <property type="nucleotide sequence ID" value="NZ_JACHEN010000018.1"/>
</dbReference>
<dbReference type="GO" id="GO:0009361">
    <property type="term" value="C:succinate-CoA ligase complex (ADP-forming)"/>
    <property type="evidence" value="ECO:0007669"/>
    <property type="project" value="TreeGrafter"/>
</dbReference>
<proteinExistence type="predicted"/>
<evidence type="ECO:0000313" key="3">
    <source>
        <dbReference type="EMBL" id="MBB6216900.1"/>
    </source>
</evidence>
<dbReference type="GO" id="GO:0006099">
    <property type="term" value="P:tricarboxylic acid cycle"/>
    <property type="evidence" value="ECO:0007669"/>
    <property type="project" value="TreeGrafter"/>
</dbReference>
<dbReference type="EMBL" id="JACHEN010000018">
    <property type="protein sequence ID" value="MBB6216900.1"/>
    <property type="molecule type" value="Genomic_DNA"/>
</dbReference>
<feature type="domain" description="CoA-binding" evidence="2">
    <location>
        <begin position="189"/>
        <end position="283"/>
    </location>
</feature>
<accession>A0A841KY35</accession>
<name>A0A841KY35_9FIRM</name>
<evidence type="ECO:0000259" key="1">
    <source>
        <dbReference type="Pfam" id="PF00549"/>
    </source>
</evidence>
<dbReference type="InterPro" id="IPR005811">
    <property type="entry name" value="SUCC_ACL_C"/>
</dbReference>
<dbReference type="SUPFAM" id="SSF52210">
    <property type="entry name" value="Succinyl-CoA synthetase domains"/>
    <property type="match status" value="2"/>
</dbReference>
<dbReference type="InterPro" id="IPR003781">
    <property type="entry name" value="CoA-bd"/>
</dbReference>
<dbReference type="Pfam" id="PF02629">
    <property type="entry name" value="CoA_binding"/>
    <property type="match status" value="1"/>
</dbReference>
<sequence length="518" mass="56390">MNLGVEIRKGAYYDSVTLMLISKEVKKMDGVKEALVGMGTDLNKELASNLKMNDDRIKELSANDFFIAVLSDHSNILEKVCQKVDELLTQKKQSSDGAYTPPTLDSAIKHAPDSNLVLISLPGKYASAEVKKALENDLHVMLFSDNVSVEDEKQLKEFAREKGLLMMGPDCGTAIINQVPLAFANVIRKGDIGIIGASGTGTQEVSVLIHKLGAGVSQVIGTGGRDLKKEIGGIMMMEAIKALGEDENTKVIVLISKPPAPEIAEQVLQLAKQTQKPVVVDFIGGDMEMIRKYGLLPGFTLEDTAHKAVALSKNQEIKDMMGFSTCEKEIDGMIQQEVSKMKSNQKYLRGLYTGGTLCDETMKMLSADFGDIYSNIPLKSEFALTNVFKSVKHTCIDLGDDAFTVGKPHPMIDTSSRQDRLKAELEDEEVAVVLMDFVLGYGSNPDPVGEMLPVIEAGKRYRSEKGLSTCIVASICGTDQDPQNALEQEKRLRNAGVIVMPSNAQAVRVVGKILKEIA</sequence>
<evidence type="ECO:0000259" key="2">
    <source>
        <dbReference type="Pfam" id="PF02629"/>
    </source>
</evidence>
<evidence type="ECO:0000313" key="4">
    <source>
        <dbReference type="Proteomes" id="UP000579281"/>
    </source>
</evidence>
<dbReference type="GO" id="GO:0005829">
    <property type="term" value="C:cytosol"/>
    <property type="evidence" value="ECO:0007669"/>
    <property type="project" value="TreeGrafter"/>
</dbReference>
<dbReference type="Gene3D" id="3.40.50.720">
    <property type="entry name" value="NAD(P)-binding Rossmann-like Domain"/>
    <property type="match status" value="1"/>
</dbReference>
<organism evidence="3 4">
    <name type="scientific">Anaerosolibacter carboniphilus</name>
    <dbReference type="NCBI Taxonomy" id="1417629"/>
    <lineage>
        <taxon>Bacteria</taxon>
        <taxon>Bacillati</taxon>
        <taxon>Bacillota</taxon>
        <taxon>Clostridia</taxon>
        <taxon>Peptostreptococcales</taxon>
        <taxon>Thermotaleaceae</taxon>
        <taxon>Anaerosolibacter</taxon>
    </lineage>
</organism>
<dbReference type="Pfam" id="PF00549">
    <property type="entry name" value="Ligase_CoA"/>
    <property type="match status" value="1"/>
</dbReference>
<dbReference type="PANTHER" id="PTHR11117:SF24">
    <property type="entry name" value="PROTEIN FDRA"/>
    <property type="match status" value="1"/>
</dbReference>